<proteinExistence type="predicted"/>
<dbReference type="Proteomes" id="UP000065504">
    <property type="component" value="Unassembled WGS sequence"/>
</dbReference>
<protein>
    <recommendedName>
        <fullName evidence="3">Preprotein translocase subunit SecA</fullName>
    </recommendedName>
</protein>
<sequence length="112" mass="12158">MLTPHEFSTLLLVAHAPQHVDRFSPDFDALVAQSFVELISDAPDEAPHPALTPQGCGLLARIGVDTSRHPSTGVQGASREVRRLAARSAARQCETISRRSPLFANEARSRFA</sequence>
<gene>
    <name evidence="1" type="ORF">WM16_04770</name>
</gene>
<accession>A0A108CTJ0</accession>
<reference evidence="1 2" key="1">
    <citation type="submission" date="2015-11" db="EMBL/GenBank/DDBJ databases">
        <title>Expanding the genomic diversity of Burkholderia species for the development of highly accurate diagnostics.</title>
        <authorList>
            <person name="Sahl J."/>
            <person name="Keim P."/>
            <person name="Wagner D."/>
        </authorList>
    </citation>
    <scope>NUCLEOTIDE SEQUENCE [LARGE SCALE GENOMIC DNA]</scope>
    <source>
        <strain evidence="1 2">MSMB782WGS</strain>
    </source>
</reference>
<comment type="caution">
    <text evidence="1">The sequence shown here is derived from an EMBL/GenBank/DDBJ whole genome shotgun (WGS) entry which is preliminary data.</text>
</comment>
<organism evidence="1 2">
    <name type="scientific">Burkholderia ubonensis</name>
    <dbReference type="NCBI Taxonomy" id="101571"/>
    <lineage>
        <taxon>Bacteria</taxon>
        <taxon>Pseudomonadati</taxon>
        <taxon>Pseudomonadota</taxon>
        <taxon>Betaproteobacteria</taxon>
        <taxon>Burkholderiales</taxon>
        <taxon>Burkholderiaceae</taxon>
        <taxon>Burkholderia</taxon>
        <taxon>Burkholderia cepacia complex</taxon>
    </lineage>
</organism>
<evidence type="ECO:0008006" key="3">
    <source>
        <dbReference type="Google" id="ProtNLM"/>
    </source>
</evidence>
<evidence type="ECO:0000313" key="1">
    <source>
        <dbReference type="EMBL" id="KWK80579.1"/>
    </source>
</evidence>
<evidence type="ECO:0000313" key="2">
    <source>
        <dbReference type="Proteomes" id="UP000065504"/>
    </source>
</evidence>
<dbReference type="AlphaFoldDB" id="A0A108CTJ0"/>
<name>A0A108CTJ0_9BURK</name>
<dbReference type="EMBL" id="LPLU01000043">
    <property type="protein sequence ID" value="KWK80579.1"/>
    <property type="molecule type" value="Genomic_DNA"/>
</dbReference>
<dbReference type="RefSeq" id="WP_060233151.1">
    <property type="nucleotide sequence ID" value="NZ_LPLU01000043.1"/>
</dbReference>